<dbReference type="Proteomes" id="UP000269721">
    <property type="component" value="Unassembled WGS sequence"/>
</dbReference>
<name>A0A4P9WLA8_9FUNG</name>
<sequence>MVFTQLGKKTEEVVRERRSIGSEYMWMENEKQSKIPGHNQCKPPPPLRTPLAGPTSLLTHTAPNMLPNLLHLRPLQIPYHLLQTSNTSSDPQESTSSREWRRQGTQPRHACGVRAERPRGTRRGPQRLGARGDRTRKGLGESGRKPGRYNPELAWLPVYKSGARSIAQSETLSEPAFLRADDSTASLPFYPTTPDPQHTHFL</sequence>
<protein>
    <submittedName>
        <fullName evidence="2">Uncharacterized protein</fullName>
    </submittedName>
</protein>
<evidence type="ECO:0000313" key="3">
    <source>
        <dbReference type="Proteomes" id="UP000269721"/>
    </source>
</evidence>
<accession>A0A4P9WLA8</accession>
<feature type="compositionally biased region" description="Basic and acidic residues" evidence="1">
    <location>
        <begin position="130"/>
        <end position="144"/>
    </location>
</feature>
<evidence type="ECO:0000313" key="2">
    <source>
        <dbReference type="EMBL" id="RKO93182.1"/>
    </source>
</evidence>
<proteinExistence type="predicted"/>
<reference evidence="3" key="1">
    <citation type="journal article" date="2018" name="Nat. Microbiol.">
        <title>Leveraging single-cell genomics to expand the fungal tree of life.</title>
        <authorList>
            <person name="Ahrendt S.R."/>
            <person name="Quandt C.A."/>
            <person name="Ciobanu D."/>
            <person name="Clum A."/>
            <person name="Salamov A."/>
            <person name="Andreopoulos B."/>
            <person name="Cheng J.F."/>
            <person name="Woyke T."/>
            <person name="Pelin A."/>
            <person name="Henrissat B."/>
            <person name="Reynolds N.K."/>
            <person name="Benny G.L."/>
            <person name="Smith M.E."/>
            <person name="James T.Y."/>
            <person name="Grigoriev I.V."/>
        </authorList>
    </citation>
    <scope>NUCLEOTIDE SEQUENCE [LARGE SCALE GENOMIC DNA]</scope>
</reference>
<keyword evidence="3" id="KW-1185">Reference proteome</keyword>
<gene>
    <name evidence="2" type="ORF">BDK51DRAFT_46817</name>
</gene>
<organism evidence="2 3">
    <name type="scientific">Blyttiomyces helicus</name>
    <dbReference type="NCBI Taxonomy" id="388810"/>
    <lineage>
        <taxon>Eukaryota</taxon>
        <taxon>Fungi</taxon>
        <taxon>Fungi incertae sedis</taxon>
        <taxon>Chytridiomycota</taxon>
        <taxon>Chytridiomycota incertae sedis</taxon>
        <taxon>Chytridiomycetes</taxon>
        <taxon>Chytridiomycetes incertae sedis</taxon>
        <taxon>Blyttiomyces</taxon>
    </lineage>
</organism>
<dbReference type="AlphaFoldDB" id="A0A4P9WLA8"/>
<feature type="region of interest" description="Disordered" evidence="1">
    <location>
        <begin position="83"/>
        <end position="150"/>
    </location>
</feature>
<dbReference type="EMBL" id="KZ994342">
    <property type="protein sequence ID" value="RKO93182.1"/>
    <property type="molecule type" value="Genomic_DNA"/>
</dbReference>
<feature type="compositionally biased region" description="Polar residues" evidence="1">
    <location>
        <begin position="83"/>
        <end position="95"/>
    </location>
</feature>
<evidence type="ECO:0000256" key="1">
    <source>
        <dbReference type="SAM" id="MobiDB-lite"/>
    </source>
</evidence>